<dbReference type="AlphaFoldDB" id="A0A1A8W8R3"/>
<dbReference type="EMBL" id="FLQU01000721">
    <property type="protein sequence ID" value="SBS89411.1"/>
    <property type="molecule type" value="Genomic_DNA"/>
</dbReference>
<evidence type="ECO:0000313" key="3">
    <source>
        <dbReference type="Proteomes" id="UP000078560"/>
    </source>
</evidence>
<dbReference type="Proteomes" id="UP000078560">
    <property type="component" value="Unassembled WGS sequence"/>
</dbReference>
<name>A0A1A8W8R3_PLAOA</name>
<evidence type="ECO:0000256" key="1">
    <source>
        <dbReference type="SAM" id="Phobius"/>
    </source>
</evidence>
<feature type="transmembrane region" description="Helical" evidence="1">
    <location>
        <begin position="234"/>
        <end position="255"/>
    </location>
</feature>
<gene>
    <name evidence="2" type="ORF">POVCU2_0054270</name>
</gene>
<dbReference type="InterPro" id="IPR008780">
    <property type="entry name" value="Plasmodium_Vir"/>
</dbReference>
<protein>
    <submittedName>
        <fullName evidence="2">PIR Superfamily Protein</fullName>
    </submittedName>
</protein>
<organism evidence="2 3">
    <name type="scientific">Plasmodium ovale curtisi</name>
    <dbReference type="NCBI Taxonomy" id="864141"/>
    <lineage>
        <taxon>Eukaryota</taxon>
        <taxon>Sar</taxon>
        <taxon>Alveolata</taxon>
        <taxon>Apicomplexa</taxon>
        <taxon>Aconoidasida</taxon>
        <taxon>Haemosporida</taxon>
        <taxon>Plasmodiidae</taxon>
        <taxon>Plasmodium</taxon>
        <taxon>Plasmodium (Plasmodium)</taxon>
    </lineage>
</organism>
<dbReference type="Pfam" id="PF05795">
    <property type="entry name" value="Plasmodium_Vir"/>
    <property type="match status" value="1"/>
</dbReference>
<reference evidence="3" key="1">
    <citation type="submission" date="2016-05" db="EMBL/GenBank/DDBJ databases">
        <authorList>
            <person name="Naeem Raeece"/>
        </authorList>
    </citation>
    <scope>NUCLEOTIDE SEQUENCE [LARGE SCALE GENOMIC DNA]</scope>
</reference>
<keyword evidence="1" id="KW-0812">Transmembrane</keyword>
<keyword evidence="1" id="KW-0472">Membrane</keyword>
<evidence type="ECO:0000313" key="2">
    <source>
        <dbReference type="EMBL" id="SBS89411.1"/>
    </source>
</evidence>
<keyword evidence="1" id="KW-1133">Transmembrane helix</keyword>
<proteinExistence type="predicted"/>
<sequence length="311" mass="37876">MDPPYKEGLPSLVIYQKLNNGVNMNEENSYCKSIETYIKNYNGMEDLWNTNHYEKKNKKKIFWEYDYDLNDWVEMKDLHNYFKIFEKFIEKLYSNSVRWERYFSYLNHIKTLYEKHKTNCCVIYFHCAEYFKCEEKYNPNYLLSNLYCNNQVFFMKEIYLQDVEKNSKKQTETSLSKDKTNIQDFKCRRVRNQVSKISHKIECEDKKAGDIEHVRIGKSPFIQELSFSFPNYQFIFNMIFAVIGIFFIFSLFYKFTSFGSIFHKRVQKKKRECYFDEEDINQLPRYSDYMETNSNSKRLRVAYDSASDTMR</sequence>
<accession>A0A1A8W8R3</accession>